<feature type="compositionally biased region" description="Basic and acidic residues" evidence="1">
    <location>
        <begin position="102"/>
        <end position="141"/>
    </location>
</feature>
<comment type="caution">
    <text evidence="2">The sequence shown here is derived from an EMBL/GenBank/DDBJ whole genome shotgun (WGS) entry which is preliminary data.</text>
</comment>
<feature type="compositionally biased region" description="Polar residues" evidence="1">
    <location>
        <begin position="161"/>
        <end position="170"/>
    </location>
</feature>
<feature type="compositionally biased region" description="Basic and acidic residues" evidence="1">
    <location>
        <begin position="148"/>
        <end position="159"/>
    </location>
</feature>
<feature type="compositionally biased region" description="Polar residues" evidence="1">
    <location>
        <begin position="81"/>
        <end position="98"/>
    </location>
</feature>
<keyword evidence="3" id="KW-1185">Reference proteome</keyword>
<sequence>MPLAMEPSGAQIPVDPNHNVSPNAPITPTMVENHRKTSFANAISSERLEAEKKKNEADKNDANKPSEENKENEEIEKGQVLQVNPNSKESTRNPNNKVSIKKAKEPIQQEIIRGRDEEVTTKIHGSSEEDENSQSKEDGDQNKNLLASRERKAKNERVSKKQFQNHQDSFNVEKEGNVETNNSFANLTEETYVEAKEYEEDVQEQIQKNTNEGEIDRKEEINYEWADASSSEDSDSEDTSDDQAKNLIQTVVGSSTQKQHIGTTRNNGKKENQPKKDQRLKTGPSIREPPIIRGSFGKVVISSRLESNAICDE</sequence>
<feature type="compositionally biased region" description="Basic and acidic residues" evidence="1">
    <location>
        <begin position="268"/>
        <end position="280"/>
    </location>
</feature>
<evidence type="ECO:0000313" key="2">
    <source>
        <dbReference type="EMBL" id="KAK4379475.1"/>
    </source>
</evidence>
<accession>A0AAE1T165</accession>
<evidence type="ECO:0000256" key="1">
    <source>
        <dbReference type="SAM" id="MobiDB-lite"/>
    </source>
</evidence>
<gene>
    <name evidence="2" type="ORF">RND71_001337</name>
</gene>
<reference evidence="2" key="1">
    <citation type="submission" date="2023-12" db="EMBL/GenBank/DDBJ databases">
        <title>Genome assembly of Anisodus tanguticus.</title>
        <authorList>
            <person name="Wang Y.-J."/>
        </authorList>
    </citation>
    <scope>NUCLEOTIDE SEQUENCE</scope>
    <source>
        <strain evidence="2">KB-2021</strain>
        <tissue evidence="2">Leaf</tissue>
    </source>
</reference>
<proteinExistence type="predicted"/>
<protein>
    <submittedName>
        <fullName evidence="2">Uncharacterized protein</fullName>
    </submittedName>
</protein>
<dbReference type="EMBL" id="JAVYJV010000001">
    <property type="protein sequence ID" value="KAK4379475.1"/>
    <property type="molecule type" value="Genomic_DNA"/>
</dbReference>
<dbReference type="AlphaFoldDB" id="A0AAE1T165"/>
<name>A0AAE1T165_9SOLA</name>
<feature type="compositionally biased region" description="Acidic residues" evidence="1">
    <location>
        <begin position="230"/>
        <end position="241"/>
    </location>
</feature>
<feature type="region of interest" description="Disordered" evidence="1">
    <location>
        <begin position="1"/>
        <end position="294"/>
    </location>
</feature>
<dbReference type="Proteomes" id="UP001291623">
    <property type="component" value="Unassembled WGS sequence"/>
</dbReference>
<evidence type="ECO:0000313" key="3">
    <source>
        <dbReference type="Proteomes" id="UP001291623"/>
    </source>
</evidence>
<organism evidence="2 3">
    <name type="scientific">Anisodus tanguticus</name>
    <dbReference type="NCBI Taxonomy" id="243964"/>
    <lineage>
        <taxon>Eukaryota</taxon>
        <taxon>Viridiplantae</taxon>
        <taxon>Streptophyta</taxon>
        <taxon>Embryophyta</taxon>
        <taxon>Tracheophyta</taxon>
        <taxon>Spermatophyta</taxon>
        <taxon>Magnoliopsida</taxon>
        <taxon>eudicotyledons</taxon>
        <taxon>Gunneridae</taxon>
        <taxon>Pentapetalae</taxon>
        <taxon>asterids</taxon>
        <taxon>lamiids</taxon>
        <taxon>Solanales</taxon>
        <taxon>Solanaceae</taxon>
        <taxon>Solanoideae</taxon>
        <taxon>Hyoscyameae</taxon>
        <taxon>Anisodus</taxon>
    </lineage>
</organism>
<feature type="compositionally biased region" description="Basic and acidic residues" evidence="1">
    <location>
        <begin position="46"/>
        <end position="69"/>
    </location>
</feature>
<feature type="compositionally biased region" description="Polar residues" evidence="1">
    <location>
        <begin position="246"/>
        <end position="266"/>
    </location>
</feature>